<feature type="transmembrane region" description="Helical" evidence="6">
    <location>
        <begin position="85"/>
        <end position="108"/>
    </location>
</feature>
<evidence type="ECO:0000256" key="2">
    <source>
        <dbReference type="ARBA" id="ARBA00022475"/>
    </source>
</evidence>
<dbReference type="PANTHER" id="PTHR33931:SF2">
    <property type="entry name" value="HOLIN-LIKE PROTEIN CIDA"/>
    <property type="match status" value="1"/>
</dbReference>
<reference evidence="7 8" key="1">
    <citation type="submission" date="2014-12" db="EMBL/GenBank/DDBJ databases">
        <title>Draft genome sequence of Cohnella kolymensis strain B-2846.</title>
        <authorList>
            <person name="Karlyshev A.V."/>
            <person name="Kudryashova E.B."/>
        </authorList>
    </citation>
    <scope>NUCLEOTIDE SEQUENCE [LARGE SCALE GENOMIC DNA]</scope>
    <source>
        <strain evidence="7 8">VKM B-2846</strain>
    </source>
</reference>
<evidence type="ECO:0000256" key="3">
    <source>
        <dbReference type="ARBA" id="ARBA00022692"/>
    </source>
</evidence>
<gene>
    <name evidence="7" type="ORF">SD71_13495</name>
</gene>
<name>A0ABR5A3A6_9BACL</name>
<protein>
    <submittedName>
        <fullName evidence="7">Murein hydrolase transporter LrgA</fullName>
    </submittedName>
</protein>
<dbReference type="GO" id="GO:0016787">
    <property type="term" value="F:hydrolase activity"/>
    <property type="evidence" value="ECO:0007669"/>
    <property type="project" value="UniProtKB-KW"/>
</dbReference>
<keyword evidence="2" id="KW-1003">Cell membrane</keyword>
<accession>A0ABR5A3A6</accession>
<keyword evidence="5 6" id="KW-0472">Membrane</keyword>
<dbReference type="Pfam" id="PF03788">
    <property type="entry name" value="LrgA"/>
    <property type="match status" value="1"/>
</dbReference>
<evidence type="ECO:0000256" key="5">
    <source>
        <dbReference type="ARBA" id="ARBA00023136"/>
    </source>
</evidence>
<keyword evidence="4 6" id="KW-1133">Transmembrane helix</keyword>
<dbReference type="EMBL" id="JXAL01000021">
    <property type="protein sequence ID" value="KIL35520.1"/>
    <property type="molecule type" value="Genomic_DNA"/>
</dbReference>
<evidence type="ECO:0000313" key="7">
    <source>
        <dbReference type="EMBL" id="KIL35520.1"/>
    </source>
</evidence>
<keyword evidence="7" id="KW-0378">Hydrolase</keyword>
<comment type="subcellular location">
    <subcellularLocation>
        <location evidence="1">Cell membrane</location>
        <topology evidence="1">Multi-pass membrane protein</topology>
    </subcellularLocation>
</comment>
<feature type="transmembrane region" description="Helical" evidence="6">
    <location>
        <begin position="29"/>
        <end position="48"/>
    </location>
</feature>
<sequence length="117" mass="13079">MQGLAILLGFQFLGYIARQFLHIPLPANVIGLILLVVSLFCGWIKLEWIERSAQFLLKHMMVFFAPTIVGTIVFFPTIAAEWVSISLSLAGGTLAVLLITGWSTAWLAERERSQCRE</sequence>
<evidence type="ECO:0000256" key="6">
    <source>
        <dbReference type="SAM" id="Phobius"/>
    </source>
</evidence>
<organism evidence="7 8">
    <name type="scientific">Cohnella kolymensis</name>
    <dbReference type="NCBI Taxonomy" id="1590652"/>
    <lineage>
        <taxon>Bacteria</taxon>
        <taxon>Bacillati</taxon>
        <taxon>Bacillota</taxon>
        <taxon>Bacilli</taxon>
        <taxon>Bacillales</taxon>
        <taxon>Paenibacillaceae</taxon>
        <taxon>Cohnella</taxon>
    </lineage>
</organism>
<comment type="caution">
    <text evidence="7">The sequence shown here is derived from an EMBL/GenBank/DDBJ whole genome shotgun (WGS) entry which is preliminary data.</text>
</comment>
<keyword evidence="8" id="KW-1185">Reference proteome</keyword>
<dbReference type="PANTHER" id="PTHR33931">
    <property type="entry name" value="HOLIN-LIKE PROTEIN CIDA-RELATED"/>
    <property type="match status" value="1"/>
</dbReference>
<evidence type="ECO:0000256" key="1">
    <source>
        <dbReference type="ARBA" id="ARBA00004651"/>
    </source>
</evidence>
<dbReference type="InterPro" id="IPR005538">
    <property type="entry name" value="LrgA/CidA"/>
</dbReference>
<dbReference type="RefSeq" id="WP_041064076.1">
    <property type="nucleotide sequence ID" value="NZ_JXAL01000021.1"/>
</dbReference>
<evidence type="ECO:0000313" key="8">
    <source>
        <dbReference type="Proteomes" id="UP000054526"/>
    </source>
</evidence>
<dbReference type="Proteomes" id="UP000054526">
    <property type="component" value="Unassembled WGS sequence"/>
</dbReference>
<keyword evidence="3 6" id="KW-0812">Transmembrane</keyword>
<feature type="transmembrane region" description="Helical" evidence="6">
    <location>
        <begin position="60"/>
        <end position="79"/>
    </location>
</feature>
<proteinExistence type="predicted"/>
<evidence type="ECO:0000256" key="4">
    <source>
        <dbReference type="ARBA" id="ARBA00022989"/>
    </source>
</evidence>